<evidence type="ECO:0000313" key="2">
    <source>
        <dbReference type="Proteomes" id="UP000800039"/>
    </source>
</evidence>
<sequence length="65" mass="6895">MPVAAKSYLPTFIGFMAFAVTYTTVVASKEGATIDGARTRWQNQHARAQLALSGGQTLGDLQAAH</sequence>
<dbReference type="OrthoDB" id="3707219at2759"/>
<proteinExistence type="predicted"/>
<organism evidence="1 2">
    <name type="scientific">Cucurbitaria berberidis CBS 394.84</name>
    <dbReference type="NCBI Taxonomy" id="1168544"/>
    <lineage>
        <taxon>Eukaryota</taxon>
        <taxon>Fungi</taxon>
        <taxon>Dikarya</taxon>
        <taxon>Ascomycota</taxon>
        <taxon>Pezizomycotina</taxon>
        <taxon>Dothideomycetes</taxon>
        <taxon>Pleosporomycetidae</taxon>
        <taxon>Pleosporales</taxon>
        <taxon>Pleosporineae</taxon>
        <taxon>Cucurbitariaceae</taxon>
        <taxon>Cucurbitaria</taxon>
    </lineage>
</organism>
<comment type="caution">
    <text evidence="1">The sequence shown here is derived from an EMBL/GenBank/DDBJ whole genome shotgun (WGS) entry which is preliminary data.</text>
</comment>
<name>A0A9P4GFI8_9PLEO</name>
<dbReference type="GeneID" id="63855243"/>
<keyword evidence="2" id="KW-1185">Reference proteome</keyword>
<gene>
    <name evidence="1" type="ORF">K460DRAFT_419227</name>
</gene>
<evidence type="ECO:0000313" key="1">
    <source>
        <dbReference type="EMBL" id="KAF1844299.1"/>
    </source>
</evidence>
<reference evidence="1" key="1">
    <citation type="submission" date="2020-01" db="EMBL/GenBank/DDBJ databases">
        <authorList>
            <consortium name="DOE Joint Genome Institute"/>
            <person name="Haridas S."/>
            <person name="Albert R."/>
            <person name="Binder M."/>
            <person name="Bloem J."/>
            <person name="Labutti K."/>
            <person name="Salamov A."/>
            <person name="Andreopoulos B."/>
            <person name="Baker S.E."/>
            <person name="Barry K."/>
            <person name="Bills G."/>
            <person name="Bluhm B.H."/>
            <person name="Cannon C."/>
            <person name="Castanera R."/>
            <person name="Culley D.E."/>
            <person name="Daum C."/>
            <person name="Ezra D."/>
            <person name="Gonzalez J.B."/>
            <person name="Henrissat B."/>
            <person name="Kuo A."/>
            <person name="Liang C."/>
            <person name="Lipzen A."/>
            <person name="Lutzoni F."/>
            <person name="Magnuson J."/>
            <person name="Mondo S."/>
            <person name="Nolan M."/>
            <person name="Ohm R."/>
            <person name="Pangilinan J."/>
            <person name="Park H.-J."/>
            <person name="Ramirez L."/>
            <person name="Alfaro M."/>
            <person name="Sun H."/>
            <person name="Tritt A."/>
            <person name="Yoshinaga Y."/>
            <person name="Zwiers L.-H."/>
            <person name="Turgeon B.G."/>
            <person name="Goodwin S.B."/>
            <person name="Spatafora J.W."/>
            <person name="Crous P.W."/>
            <person name="Grigoriev I.V."/>
        </authorList>
    </citation>
    <scope>NUCLEOTIDE SEQUENCE</scope>
    <source>
        <strain evidence="1">CBS 394.84</strain>
    </source>
</reference>
<protein>
    <submittedName>
        <fullName evidence="1">Uncharacterized protein</fullName>
    </submittedName>
</protein>
<dbReference type="AlphaFoldDB" id="A0A9P4GFI8"/>
<dbReference type="RefSeq" id="XP_040786862.1">
    <property type="nucleotide sequence ID" value="XM_040937993.1"/>
</dbReference>
<dbReference type="Proteomes" id="UP000800039">
    <property type="component" value="Unassembled WGS sequence"/>
</dbReference>
<dbReference type="EMBL" id="ML976617">
    <property type="protein sequence ID" value="KAF1844299.1"/>
    <property type="molecule type" value="Genomic_DNA"/>
</dbReference>
<accession>A0A9P4GFI8</accession>